<name>A0ACC2JVE8_9PEZI</name>
<reference evidence="1" key="1">
    <citation type="submission" date="2022-12" db="EMBL/GenBank/DDBJ databases">
        <title>Genome Sequence of Lasiodiplodia mahajangana.</title>
        <authorList>
            <person name="Buettner E."/>
        </authorList>
    </citation>
    <scope>NUCLEOTIDE SEQUENCE</scope>
    <source>
        <strain evidence="1">VT137</strain>
    </source>
</reference>
<sequence length="602" mass="64605">MSNSVNNWPVPSRGASHSDHVSERTPLLRPDTDSDVESASTLVDSEPDSQEAGDERTIICKEPSFTWLALVMSTAWLGVFLGAADTTIIATLSGPISSEFNSLRLLSWLATAYLISNAASQPISGRLTDIFGRGPGLVFANLAFALGNLICALATSQQAMVLGRLIAGIGGGGLMSIPTFLASDLIPLRKRGVVGGIANIWYGCGTMIGAVLGGYLNDHSSMGWRLAFLIQVPPSFVSAIIVYFLVRVPPKQSDKSYLRRIDFGGVFLTSSSLALLVLGLSFGGNIVPWTHPLPAVAISLSVGVFIMLFHWERTASQPIIPVKLLYNRTVLASCLASIFCSAIALTSVFYVPLYLQVRGDSATTAGLKILPVSFGTSAGALGTGYLMKRTGKYVGLVISCILALAFGIGMFTFQNENTPAFLTSIAFVIVGGGYTAVFGITQVACLAAVDHTQQAVVTSCTYLARSLGGTIGITLASVLYQGTLRTALWDRFGAEPNATEKIQRILDNLSELGNLPDGWVGGVVRSFMEAFLNVWLMMFFWAIMALIWPETRRNILLQRIGYRAVRTVEIGILLAKQKATVRAANTPIETAWKLRRMSPLSV</sequence>
<gene>
    <name evidence="1" type="ORF">O1611_g2130</name>
</gene>
<evidence type="ECO:0000313" key="2">
    <source>
        <dbReference type="Proteomes" id="UP001153332"/>
    </source>
</evidence>
<organism evidence="1 2">
    <name type="scientific">Lasiodiplodia mahajangana</name>
    <dbReference type="NCBI Taxonomy" id="1108764"/>
    <lineage>
        <taxon>Eukaryota</taxon>
        <taxon>Fungi</taxon>
        <taxon>Dikarya</taxon>
        <taxon>Ascomycota</taxon>
        <taxon>Pezizomycotina</taxon>
        <taxon>Dothideomycetes</taxon>
        <taxon>Dothideomycetes incertae sedis</taxon>
        <taxon>Botryosphaeriales</taxon>
        <taxon>Botryosphaeriaceae</taxon>
        <taxon>Lasiodiplodia</taxon>
    </lineage>
</organism>
<evidence type="ECO:0000313" key="1">
    <source>
        <dbReference type="EMBL" id="KAJ8131494.1"/>
    </source>
</evidence>
<protein>
    <submittedName>
        <fullName evidence="1">Uncharacterized protein</fullName>
    </submittedName>
</protein>
<comment type="caution">
    <text evidence="1">The sequence shown here is derived from an EMBL/GenBank/DDBJ whole genome shotgun (WGS) entry which is preliminary data.</text>
</comment>
<proteinExistence type="predicted"/>
<dbReference type="EMBL" id="JAPUUL010000281">
    <property type="protein sequence ID" value="KAJ8131494.1"/>
    <property type="molecule type" value="Genomic_DNA"/>
</dbReference>
<dbReference type="Proteomes" id="UP001153332">
    <property type="component" value="Unassembled WGS sequence"/>
</dbReference>
<accession>A0ACC2JVE8</accession>
<keyword evidence="2" id="KW-1185">Reference proteome</keyword>